<dbReference type="EMBL" id="BMPQ01000003">
    <property type="protein sequence ID" value="GGK55181.1"/>
    <property type="molecule type" value="Genomic_DNA"/>
</dbReference>
<feature type="transmembrane region" description="Helical" evidence="6">
    <location>
        <begin position="213"/>
        <end position="231"/>
    </location>
</feature>
<feature type="transmembrane region" description="Helical" evidence="6">
    <location>
        <begin position="153"/>
        <end position="172"/>
    </location>
</feature>
<name>A0A917QKL5_9ACTN</name>
<evidence type="ECO:0000313" key="7">
    <source>
        <dbReference type="EMBL" id="GGK55181.1"/>
    </source>
</evidence>
<accession>A0A917QKL5</accession>
<comment type="subcellular location">
    <subcellularLocation>
        <location evidence="1">Cell membrane</location>
        <topology evidence="1">Multi-pass membrane protein</topology>
    </subcellularLocation>
</comment>
<reference evidence="7" key="1">
    <citation type="journal article" date="2014" name="Int. J. Syst. Evol. Microbiol.">
        <title>Complete genome sequence of Corynebacterium casei LMG S-19264T (=DSM 44701T), isolated from a smear-ripened cheese.</title>
        <authorList>
            <consortium name="US DOE Joint Genome Institute (JGI-PGF)"/>
            <person name="Walter F."/>
            <person name="Albersmeier A."/>
            <person name="Kalinowski J."/>
            <person name="Ruckert C."/>
        </authorList>
    </citation>
    <scope>NUCLEOTIDE SEQUENCE</scope>
    <source>
        <strain evidence="7">JCM 3035</strain>
    </source>
</reference>
<dbReference type="CDD" id="cd06580">
    <property type="entry name" value="TM_PBP1_transp_TpRbsC_like"/>
    <property type="match status" value="1"/>
</dbReference>
<gene>
    <name evidence="7" type="ORF">GCM10010094_14580</name>
</gene>
<dbReference type="AlphaFoldDB" id="A0A917QKL5"/>
<feature type="transmembrane region" description="Helical" evidence="6">
    <location>
        <begin position="25"/>
        <end position="49"/>
    </location>
</feature>
<dbReference type="PANTHER" id="PTHR47089">
    <property type="entry name" value="ABC TRANSPORTER, PERMEASE PROTEIN"/>
    <property type="match status" value="1"/>
</dbReference>
<keyword evidence="5 6" id="KW-0472">Membrane</keyword>
<reference evidence="7" key="2">
    <citation type="submission" date="2020-09" db="EMBL/GenBank/DDBJ databases">
        <authorList>
            <person name="Sun Q."/>
            <person name="Ohkuma M."/>
        </authorList>
    </citation>
    <scope>NUCLEOTIDE SEQUENCE</scope>
    <source>
        <strain evidence="7">JCM 3035</strain>
    </source>
</reference>
<evidence type="ECO:0000256" key="6">
    <source>
        <dbReference type="SAM" id="Phobius"/>
    </source>
</evidence>
<keyword evidence="3 6" id="KW-0812">Transmembrane</keyword>
<dbReference type="GO" id="GO:0022857">
    <property type="term" value="F:transmembrane transporter activity"/>
    <property type="evidence" value="ECO:0007669"/>
    <property type="project" value="InterPro"/>
</dbReference>
<dbReference type="Pfam" id="PF02653">
    <property type="entry name" value="BPD_transp_2"/>
    <property type="match status" value="1"/>
</dbReference>
<protein>
    <submittedName>
        <fullName evidence="7">ABC transporter permease</fullName>
    </submittedName>
</protein>
<proteinExistence type="predicted"/>
<feature type="transmembrane region" description="Helical" evidence="6">
    <location>
        <begin position="340"/>
        <end position="361"/>
    </location>
</feature>
<dbReference type="InterPro" id="IPR001851">
    <property type="entry name" value="ABC_transp_permease"/>
</dbReference>
<evidence type="ECO:0000313" key="8">
    <source>
        <dbReference type="Proteomes" id="UP000637788"/>
    </source>
</evidence>
<dbReference type="GO" id="GO:0005886">
    <property type="term" value="C:plasma membrane"/>
    <property type="evidence" value="ECO:0007669"/>
    <property type="project" value="UniProtKB-SubCell"/>
</dbReference>
<dbReference type="RefSeq" id="WP_189321053.1">
    <property type="nucleotide sequence ID" value="NZ_BMPQ01000003.1"/>
</dbReference>
<evidence type="ECO:0000256" key="3">
    <source>
        <dbReference type="ARBA" id="ARBA00022692"/>
    </source>
</evidence>
<sequence>MTTTPMTAIEAEDRRQYRTTRRRDLAVDLSMALATILAALAIGFLVMLATGNDPVRAYEVMLTGPLDRSFRVGRWLEDATTLTLLGLSVAIPFRARQISLGAESQLYAGALAAAAVAIFLPLPAVAAVIVPMVAAAMAGAGMGLVPGSMKARLGANEIVATLMLNAIAVRVYDYLVNGPLKEPGSSAVHSKSIQEDSALTPLSEWFGIPMGRANVGLGLMLVTAVALWLLITRTPLGYRIRMTGSNPDFAAYGGIKVPRVIEWSFVIGGAVAGLAGAHLVQGVYGRLEPGLAGSLAFEGIVVALLARNNPLVVVVAGLFYSYLRAGGDIMEQQTDVGTEIVVVIQAVIVLLVTAQALPDLLKRRIARRQVGVR</sequence>
<dbReference type="Proteomes" id="UP000637788">
    <property type="component" value="Unassembled WGS sequence"/>
</dbReference>
<evidence type="ECO:0000256" key="5">
    <source>
        <dbReference type="ARBA" id="ARBA00023136"/>
    </source>
</evidence>
<dbReference type="PANTHER" id="PTHR47089:SF1">
    <property type="entry name" value="GUANOSINE ABC TRANSPORTER PERMEASE PROTEIN NUPP"/>
    <property type="match status" value="1"/>
</dbReference>
<feature type="transmembrane region" description="Helical" evidence="6">
    <location>
        <begin position="295"/>
        <end position="320"/>
    </location>
</feature>
<organism evidence="7 8">
    <name type="scientific">Streptomyces flaveus</name>
    <dbReference type="NCBI Taxonomy" id="66370"/>
    <lineage>
        <taxon>Bacteria</taxon>
        <taxon>Bacillati</taxon>
        <taxon>Actinomycetota</taxon>
        <taxon>Actinomycetes</taxon>
        <taxon>Kitasatosporales</taxon>
        <taxon>Streptomycetaceae</taxon>
        <taxon>Streptomyces</taxon>
        <taxon>Streptomyces aurantiacus group</taxon>
    </lineage>
</organism>
<keyword evidence="8" id="KW-1185">Reference proteome</keyword>
<comment type="caution">
    <text evidence="7">The sequence shown here is derived from an EMBL/GenBank/DDBJ whole genome shotgun (WGS) entry which is preliminary data.</text>
</comment>
<keyword evidence="4 6" id="KW-1133">Transmembrane helix</keyword>
<evidence type="ECO:0000256" key="1">
    <source>
        <dbReference type="ARBA" id="ARBA00004651"/>
    </source>
</evidence>
<keyword evidence="2" id="KW-1003">Cell membrane</keyword>
<evidence type="ECO:0000256" key="4">
    <source>
        <dbReference type="ARBA" id="ARBA00022989"/>
    </source>
</evidence>
<evidence type="ECO:0000256" key="2">
    <source>
        <dbReference type="ARBA" id="ARBA00022475"/>
    </source>
</evidence>
<feature type="transmembrane region" description="Helical" evidence="6">
    <location>
        <begin position="105"/>
        <end position="122"/>
    </location>
</feature>